<keyword evidence="1" id="KW-0378">Hydrolase</keyword>
<proteinExistence type="predicted"/>
<keyword evidence="1" id="KW-0540">Nuclease</keyword>
<protein>
    <submittedName>
        <fullName evidence="1">Dde superfamily endonuclease</fullName>
    </submittedName>
</protein>
<accession>A0ACB9SP76</accession>
<keyword evidence="1" id="KW-0255">Endonuclease</keyword>
<evidence type="ECO:0000313" key="2">
    <source>
        <dbReference type="Proteomes" id="UP001056778"/>
    </source>
</evidence>
<evidence type="ECO:0000313" key="1">
    <source>
        <dbReference type="EMBL" id="KAI4455221.1"/>
    </source>
</evidence>
<reference evidence="1" key="1">
    <citation type="submission" date="2022-04" db="EMBL/GenBank/DDBJ databases">
        <title>Chromosome-scale genome assembly of Holotrichia oblita Faldermann.</title>
        <authorList>
            <person name="Rongchong L."/>
        </authorList>
    </citation>
    <scope>NUCLEOTIDE SEQUENCE</scope>
    <source>
        <strain evidence="1">81SQS9</strain>
    </source>
</reference>
<dbReference type="EMBL" id="CM043023">
    <property type="protein sequence ID" value="KAI4455221.1"/>
    <property type="molecule type" value="Genomic_DNA"/>
</dbReference>
<organism evidence="1 2">
    <name type="scientific">Holotrichia oblita</name>
    <name type="common">Chafer beetle</name>
    <dbReference type="NCBI Taxonomy" id="644536"/>
    <lineage>
        <taxon>Eukaryota</taxon>
        <taxon>Metazoa</taxon>
        <taxon>Ecdysozoa</taxon>
        <taxon>Arthropoda</taxon>
        <taxon>Hexapoda</taxon>
        <taxon>Insecta</taxon>
        <taxon>Pterygota</taxon>
        <taxon>Neoptera</taxon>
        <taxon>Endopterygota</taxon>
        <taxon>Coleoptera</taxon>
        <taxon>Polyphaga</taxon>
        <taxon>Scarabaeiformia</taxon>
        <taxon>Scarabaeidae</taxon>
        <taxon>Melolonthinae</taxon>
        <taxon>Holotrichia</taxon>
    </lineage>
</organism>
<comment type="caution">
    <text evidence="1">The sequence shown here is derived from an EMBL/GenBank/DDBJ whole genome shotgun (WGS) entry which is preliminary data.</text>
</comment>
<dbReference type="Proteomes" id="UP001056778">
    <property type="component" value="Chromosome 9"/>
</dbReference>
<sequence>MLPIHNINAIAVNDHERLDEIRQQNIQRRVLRDASDPFTLNDAYFMDLFRLNKEMARYVFNRIFMRMNVVRVPTAVPLIIRFFATLGEGRTNWTTLHFQFFSEICDYNPKILNVNANFPGSVHDSFIWRHSIIQQLLRNIYLQGNRNTWLVGNSGYPQQPWLMIPILHANEGTPEFRYTERQIQARNCIERCFGVLKGRFRCLLKERVLRYDPQEAGLITNVCAILHNICVEAQIPNNFQVPHENNILFANNDDVQNEGQIARQNLIRNYFDE</sequence>
<keyword evidence="2" id="KW-1185">Reference proteome</keyword>
<name>A0ACB9SP76_HOLOL</name>
<gene>
    <name evidence="1" type="ORF">MML48_9g00016280</name>
</gene>